<dbReference type="AlphaFoldDB" id="A0A9N6ZG19"/>
<dbReference type="CDD" id="cd00118">
    <property type="entry name" value="LysM"/>
    <property type="match status" value="1"/>
</dbReference>
<dbReference type="Pfam" id="PF01476">
    <property type="entry name" value="LysM"/>
    <property type="match status" value="1"/>
</dbReference>
<protein>
    <submittedName>
        <fullName evidence="3">EOG090X0DPX</fullName>
    </submittedName>
</protein>
<dbReference type="SUPFAM" id="SSF54106">
    <property type="entry name" value="LysM domain"/>
    <property type="match status" value="1"/>
</dbReference>
<dbReference type="PANTHER" id="PTHR20932">
    <property type="entry name" value="LYSM AND PUTATIVE PEPTIDOGLYCAN-BINDING DOMAIN-CONTAINING PROTEIN"/>
    <property type="match status" value="1"/>
</dbReference>
<feature type="domain" description="LysM" evidence="2">
    <location>
        <begin position="58"/>
        <end position="102"/>
    </location>
</feature>
<dbReference type="SMART" id="SM00257">
    <property type="entry name" value="LysM"/>
    <property type="match status" value="1"/>
</dbReference>
<dbReference type="PROSITE" id="PS51782">
    <property type="entry name" value="LYSM"/>
    <property type="match status" value="1"/>
</dbReference>
<feature type="region of interest" description="Disordered" evidence="1">
    <location>
        <begin position="228"/>
        <end position="249"/>
    </location>
</feature>
<sequence>MIRRPPRSTRSEFYSPTIYANDERTSFASSARCGKKYGTTGGYSYTNPRMKATNESYISHQVQASDTLQGIALRYGVTTEQVKRSNKLWTNDSLYLREYLRIPIVSDHVTTPTSEASAIMTESKSTLVVLNPNGSQSSINSNDSERSLQDYLGHIDSKIDHAVNEAKKLQSSSNVANDGVRLNGIGGSLRGHRPKLHAPIRLRHSLSSEYGGEFNALTADLSATKVVGQNGRTSQTSLQRSTQDEMFEL</sequence>
<evidence type="ECO:0000259" key="2">
    <source>
        <dbReference type="PROSITE" id="PS51782"/>
    </source>
</evidence>
<dbReference type="Gene3D" id="3.10.350.10">
    <property type="entry name" value="LysM domain"/>
    <property type="match status" value="1"/>
</dbReference>
<dbReference type="EMBL" id="OC989163">
    <property type="protein sequence ID" value="CAG4645818.1"/>
    <property type="molecule type" value="Genomic_DNA"/>
</dbReference>
<evidence type="ECO:0000256" key="1">
    <source>
        <dbReference type="SAM" id="MobiDB-lite"/>
    </source>
</evidence>
<accession>A0A9N6ZG19</accession>
<dbReference type="InterPro" id="IPR018392">
    <property type="entry name" value="LysM"/>
</dbReference>
<dbReference type="PANTHER" id="PTHR20932:SF8">
    <property type="entry name" value="LD22649P"/>
    <property type="match status" value="1"/>
</dbReference>
<feature type="compositionally biased region" description="Polar residues" evidence="1">
    <location>
        <begin position="230"/>
        <end position="241"/>
    </location>
</feature>
<proteinExistence type="predicted"/>
<reference evidence="3" key="1">
    <citation type="submission" date="2021-04" db="EMBL/GenBank/DDBJ databases">
        <authorList>
            <person name="Cornetti L."/>
        </authorList>
    </citation>
    <scope>NUCLEOTIDE SEQUENCE</scope>
</reference>
<dbReference type="InterPro" id="IPR036779">
    <property type="entry name" value="LysM_dom_sf"/>
</dbReference>
<organism evidence="3">
    <name type="scientific">Lynceus sp. MCZ IZ 141354</name>
    <dbReference type="NCBI Taxonomy" id="1930659"/>
    <lineage>
        <taxon>Eukaryota</taxon>
        <taxon>Metazoa</taxon>
        <taxon>Ecdysozoa</taxon>
        <taxon>Arthropoda</taxon>
        <taxon>Crustacea</taxon>
        <taxon>Branchiopoda</taxon>
        <taxon>Diplostraca</taxon>
        <taxon>Laevicaudata</taxon>
        <taxon>Lynceidae</taxon>
        <taxon>Lynceus</taxon>
    </lineage>
</organism>
<dbReference type="InterPro" id="IPR045030">
    <property type="entry name" value="LYSM1-4"/>
</dbReference>
<evidence type="ECO:0000313" key="3">
    <source>
        <dbReference type="EMBL" id="CAG4645818.1"/>
    </source>
</evidence>
<gene>
    <name evidence="3" type="primary">EOG090X0DPX</name>
</gene>
<name>A0A9N6ZG19_9CRUS</name>